<dbReference type="InterPro" id="IPR020018">
    <property type="entry name" value="Motility-assoc_lipoprot_GldH"/>
</dbReference>
<reference evidence="2 3" key="1">
    <citation type="submission" date="2020-04" db="EMBL/GenBank/DDBJ databases">
        <title>Genome sequencing of novel species.</title>
        <authorList>
            <person name="Heo J."/>
            <person name="Kim S.-J."/>
            <person name="Kim J.-S."/>
            <person name="Hong S.-B."/>
            <person name="Kwon S.-W."/>
        </authorList>
    </citation>
    <scope>NUCLEOTIDE SEQUENCE [LARGE SCALE GENOMIC DNA]</scope>
    <source>
        <strain evidence="2 3">F39-2</strain>
    </source>
</reference>
<dbReference type="KEGG" id="mrob:HH214_08005"/>
<protein>
    <submittedName>
        <fullName evidence="2">Gliding motility lipoprotein GldH</fullName>
    </submittedName>
</protein>
<dbReference type="Pfam" id="PF14109">
    <property type="entry name" value="GldH_lipo"/>
    <property type="match status" value="1"/>
</dbReference>
<keyword evidence="2" id="KW-0449">Lipoprotein</keyword>
<evidence type="ECO:0000256" key="1">
    <source>
        <dbReference type="SAM" id="SignalP"/>
    </source>
</evidence>
<keyword evidence="1" id="KW-0732">Signal</keyword>
<dbReference type="EMBL" id="CP051682">
    <property type="protein sequence ID" value="QJD95818.1"/>
    <property type="molecule type" value="Genomic_DNA"/>
</dbReference>
<name>A0A7L5E000_9SPHI</name>
<gene>
    <name evidence="2" type="ORF">HH214_08005</name>
</gene>
<evidence type="ECO:0000313" key="2">
    <source>
        <dbReference type="EMBL" id="QJD95818.1"/>
    </source>
</evidence>
<dbReference type="AlphaFoldDB" id="A0A7L5E000"/>
<dbReference type="RefSeq" id="WP_169606824.1">
    <property type="nucleotide sequence ID" value="NZ_CP051682.1"/>
</dbReference>
<proteinExistence type="predicted"/>
<feature type="signal peptide" evidence="1">
    <location>
        <begin position="1"/>
        <end position="21"/>
    </location>
</feature>
<sequence>MKLTGPLLGVLVLLSTLSSLVGCTDPKAVLDESAEIANNNWQYGNKLKFDVPVEDANTEYNLYFNLRVTADYKYSNIFVILYESGTTFTKPKATRFEFKLASSSGEWLGKGSGSMYSYQIPFKTQYRFPAKGKYHFELEQNMRDNPLHAISDVGLRVEKAE</sequence>
<feature type="chain" id="PRO_5029649891" evidence="1">
    <location>
        <begin position="22"/>
        <end position="161"/>
    </location>
</feature>
<evidence type="ECO:0000313" key="3">
    <source>
        <dbReference type="Proteomes" id="UP000503278"/>
    </source>
</evidence>
<keyword evidence="3" id="KW-1185">Reference proteome</keyword>
<dbReference type="NCBIfam" id="TIGR03511">
    <property type="entry name" value="GldH_lipo"/>
    <property type="match status" value="1"/>
</dbReference>
<organism evidence="2 3">
    <name type="scientific">Mucilaginibacter robiniae</name>
    <dbReference type="NCBI Taxonomy" id="2728022"/>
    <lineage>
        <taxon>Bacteria</taxon>
        <taxon>Pseudomonadati</taxon>
        <taxon>Bacteroidota</taxon>
        <taxon>Sphingobacteriia</taxon>
        <taxon>Sphingobacteriales</taxon>
        <taxon>Sphingobacteriaceae</taxon>
        <taxon>Mucilaginibacter</taxon>
    </lineage>
</organism>
<dbReference type="Proteomes" id="UP000503278">
    <property type="component" value="Chromosome"/>
</dbReference>
<dbReference type="PROSITE" id="PS51257">
    <property type="entry name" value="PROKAR_LIPOPROTEIN"/>
    <property type="match status" value="1"/>
</dbReference>
<accession>A0A7L5E000</accession>